<organism evidence="3 4">
    <name type="scientific">Natronoglycomyces albus</name>
    <dbReference type="NCBI Taxonomy" id="2811108"/>
    <lineage>
        <taxon>Bacteria</taxon>
        <taxon>Bacillati</taxon>
        <taxon>Actinomycetota</taxon>
        <taxon>Actinomycetes</taxon>
        <taxon>Glycomycetales</taxon>
        <taxon>Glycomycetaceae</taxon>
        <taxon>Natronoglycomyces</taxon>
    </lineage>
</organism>
<sequence>MSAQPTATAQPRQTLYREIIILLALSLGASAIWSVFNFIELLAQPGTLSDQTIAMNRARAAEDLPWLDLARQLTAIAISLAPAALALHFLHSDRGNPFRLLGMDSRRAWFDNLTGVGLAALIGIPGLGLYLVARELGFNTTIQTAALYEHWWTIPVLILLALKNSLLEEIIVVGYLATRLKQLSWSPVAIIVASALLRGFYHLYQGIGGFIGNVVMGAVFAAFYLRYGRIMPLIIAHFILDIVAFVGYALLVDHLSWL</sequence>
<evidence type="ECO:0000313" key="4">
    <source>
        <dbReference type="Proteomes" id="UP000662939"/>
    </source>
</evidence>
<dbReference type="Proteomes" id="UP000662939">
    <property type="component" value="Chromosome"/>
</dbReference>
<feature type="transmembrane region" description="Helical" evidence="1">
    <location>
        <begin position="73"/>
        <end position="91"/>
    </location>
</feature>
<feature type="domain" description="CAAX prenyl protease 2/Lysostaphin resistance protein A-like" evidence="2">
    <location>
        <begin position="151"/>
        <end position="242"/>
    </location>
</feature>
<dbReference type="InterPro" id="IPR003675">
    <property type="entry name" value="Rce1/LyrA-like_dom"/>
</dbReference>
<keyword evidence="3" id="KW-0378">Hydrolase</keyword>
<feature type="transmembrane region" description="Helical" evidence="1">
    <location>
        <begin position="207"/>
        <end position="225"/>
    </location>
</feature>
<evidence type="ECO:0000313" key="3">
    <source>
        <dbReference type="EMBL" id="QSB05028.1"/>
    </source>
</evidence>
<reference evidence="3" key="1">
    <citation type="submission" date="2021-02" db="EMBL/GenBank/DDBJ databases">
        <title>Natronoglycomyces albus gen. nov., sp. nov, a haloalkaliphilic actinobacterium from a soda solonchak soil.</title>
        <authorList>
            <person name="Sorokin D.Y."/>
            <person name="Khijniak T.V."/>
            <person name="Zakharycheva A.P."/>
            <person name="Boueva O.V."/>
            <person name="Ariskina E.V."/>
            <person name="Hahnke R.L."/>
            <person name="Bunk B."/>
            <person name="Sproer C."/>
            <person name="Schumann P."/>
            <person name="Evtushenko L.I."/>
            <person name="Kublanov I.V."/>
        </authorList>
    </citation>
    <scope>NUCLEOTIDE SEQUENCE</scope>
    <source>
        <strain evidence="3">DSM 106290</strain>
    </source>
</reference>
<accession>A0A895XTQ7</accession>
<evidence type="ECO:0000256" key="1">
    <source>
        <dbReference type="SAM" id="Phobius"/>
    </source>
</evidence>
<keyword evidence="3" id="KW-0482">Metalloprotease</keyword>
<feature type="transmembrane region" description="Helical" evidence="1">
    <location>
        <begin position="20"/>
        <end position="39"/>
    </location>
</feature>
<dbReference type="KEGG" id="nav:JQS30_14890"/>
<feature type="transmembrane region" description="Helical" evidence="1">
    <location>
        <begin position="112"/>
        <end position="132"/>
    </location>
</feature>
<dbReference type="GO" id="GO:0008237">
    <property type="term" value="F:metallopeptidase activity"/>
    <property type="evidence" value="ECO:0007669"/>
    <property type="project" value="UniProtKB-KW"/>
</dbReference>
<feature type="transmembrane region" description="Helical" evidence="1">
    <location>
        <begin position="152"/>
        <end position="176"/>
    </location>
</feature>
<dbReference type="EMBL" id="CP070496">
    <property type="protein sequence ID" value="QSB05028.1"/>
    <property type="molecule type" value="Genomic_DNA"/>
</dbReference>
<name>A0A895XTQ7_9ACTN</name>
<evidence type="ECO:0000259" key="2">
    <source>
        <dbReference type="Pfam" id="PF02517"/>
    </source>
</evidence>
<dbReference type="Pfam" id="PF02517">
    <property type="entry name" value="Rce1-like"/>
    <property type="match status" value="1"/>
</dbReference>
<dbReference type="AlphaFoldDB" id="A0A895XTQ7"/>
<keyword evidence="4" id="KW-1185">Reference proteome</keyword>
<protein>
    <submittedName>
        <fullName evidence="3">CPBP family intramembrane metalloprotease</fullName>
    </submittedName>
</protein>
<feature type="transmembrane region" description="Helical" evidence="1">
    <location>
        <begin position="232"/>
        <end position="251"/>
    </location>
</feature>
<keyword evidence="1" id="KW-0472">Membrane</keyword>
<proteinExistence type="predicted"/>
<gene>
    <name evidence="3" type="ORF">JQS30_14890</name>
</gene>
<keyword evidence="3" id="KW-0645">Protease</keyword>
<feature type="transmembrane region" description="Helical" evidence="1">
    <location>
        <begin position="183"/>
        <end position="201"/>
    </location>
</feature>
<dbReference type="GO" id="GO:0004175">
    <property type="term" value="F:endopeptidase activity"/>
    <property type="evidence" value="ECO:0007669"/>
    <property type="project" value="UniProtKB-ARBA"/>
</dbReference>
<dbReference type="GO" id="GO:0080120">
    <property type="term" value="P:CAAX-box protein maturation"/>
    <property type="evidence" value="ECO:0007669"/>
    <property type="project" value="UniProtKB-ARBA"/>
</dbReference>
<keyword evidence="1" id="KW-1133">Transmembrane helix</keyword>
<keyword evidence="1" id="KW-0812">Transmembrane</keyword>